<sequence length="316" mass="34846">MSYKEIAARGGGILNSARLLGETSEEELLRQTLVRAKEIINHGTTAVEIKSGYGLNPDDEIKMLRVARRIGLETPLTVKTTFLGAHAVPERFAVRREEYVNEIINEMIPVIASEELADFIDVFTEDGFFTVEETDRILNAGMKYGLRAKVHANQMSFSGGVQIGVKYNAISVDHLEFTGDDEFKLLSNSETMATLLPGSTFFLEMDYAPARKMIDSGMAVALATNYNPGSSPYGDMRFMMALAALKYKMTTEEIINAVTINGACAMDLSENHGSITRGKRADFIVTNDIPSLDFLPYTFTSPLVEQIWIGGVKISV</sequence>
<evidence type="ECO:0000256" key="7">
    <source>
        <dbReference type="ARBA" id="ARBA00023004"/>
    </source>
</evidence>
<dbReference type="EMBL" id="VSSQ01000509">
    <property type="protein sequence ID" value="MPL96423.1"/>
    <property type="molecule type" value="Genomic_DNA"/>
</dbReference>
<feature type="domain" description="Amidohydrolase-related" evidence="8">
    <location>
        <begin position="174"/>
        <end position="288"/>
    </location>
</feature>
<name>A0A644W1Q7_9ZZZZ</name>
<evidence type="ECO:0000256" key="1">
    <source>
        <dbReference type="ARBA" id="ARBA00005023"/>
    </source>
</evidence>
<dbReference type="InterPro" id="IPR011059">
    <property type="entry name" value="Metal-dep_hydrolase_composite"/>
</dbReference>
<gene>
    <name evidence="9" type="primary">hutI_12</name>
    <name evidence="9" type="ORF">SDC9_42603</name>
</gene>
<evidence type="ECO:0000256" key="4">
    <source>
        <dbReference type="ARBA" id="ARBA00022801"/>
    </source>
</evidence>
<keyword evidence="5" id="KW-0369">Histidine metabolism</keyword>
<dbReference type="PANTHER" id="PTHR42752:SF1">
    <property type="entry name" value="IMIDAZOLONEPROPIONASE-RELATED"/>
    <property type="match status" value="1"/>
</dbReference>
<dbReference type="InterPro" id="IPR006680">
    <property type="entry name" value="Amidohydro-rel"/>
</dbReference>
<dbReference type="GO" id="GO:0005737">
    <property type="term" value="C:cytoplasm"/>
    <property type="evidence" value="ECO:0007669"/>
    <property type="project" value="InterPro"/>
</dbReference>
<evidence type="ECO:0000259" key="8">
    <source>
        <dbReference type="Pfam" id="PF01979"/>
    </source>
</evidence>
<dbReference type="Pfam" id="PF01979">
    <property type="entry name" value="Amidohydro_1"/>
    <property type="match status" value="1"/>
</dbReference>
<comment type="caution">
    <text evidence="9">The sequence shown here is derived from an EMBL/GenBank/DDBJ whole genome shotgun (WGS) entry which is preliminary data.</text>
</comment>
<proteinExistence type="predicted"/>
<dbReference type="PANTHER" id="PTHR42752">
    <property type="entry name" value="IMIDAZOLONEPROPIONASE"/>
    <property type="match status" value="1"/>
</dbReference>
<dbReference type="Gene3D" id="2.30.40.10">
    <property type="entry name" value="Urease, subunit C, domain 1"/>
    <property type="match status" value="1"/>
</dbReference>
<evidence type="ECO:0000256" key="6">
    <source>
        <dbReference type="ARBA" id="ARBA00022833"/>
    </source>
</evidence>
<dbReference type="AlphaFoldDB" id="A0A644W1Q7"/>
<dbReference type="InterPro" id="IPR005920">
    <property type="entry name" value="HutI"/>
</dbReference>
<dbReference type="SUPFAM" id="SSF51556">
    <property type="entry name" value="Metallo-dependent hydrolases"/>
    <property type="match status" value="1"/>
</dbReference>
<evidence type="ECO:0000256" key="5">
    <source>
        <dbReference type="ARBA" id="ARBA00022808"/>
    </source>
</evidence>
<protein>
    <recommendedName>
        <fullName evidence="2">imidazolonepropionase</fullName>
        <ecNumber evidence="2">3.5.2.7</ecNumber>
    </recommendedName>
</protein>
<dbReference type="Gene3D" id="3.20.20.140">
    <property type="entry name" value="Metal-dependent hydrolases"/>
    <property type="match status" value="1"/>
</dbReference>
<reference evidence="9" key="1">
    <citation type="submission" date="2019-08" db="EMBL/GenBank/DDBJ databases">
        <authorList>
            <person name="Kucharzyk K."/>
            <person name="Murdoch R.W."/>
            <person name="Higgins S."/>
            <person name="Loffler F."/>
        </authorList>
    </citation>
    <scope>NUCLEOTIDE SEQUENCE</scope>
</reference>
<dbReference type="InterPro" id="IPR032466">
    <property type="entry name" value="Metal_Hydrolase"/>
</dbReference>
<accession>A0A644W1Q7</accession>
<keyword evidence="3" id="KW-0479">Metal-binding</keyword>
<evidence type="ECO:0000313" key="9">
    <source>
        <dbReference type="EMBL" id="MPL96423.1"/>
    </source>
</evidence>
<dbReference type="NCBIfam" id="TIGR01224">
    <property type="entry name" value="hutI"/>
    <property type="match status" value="1"/>
</dbReference>
<dbReference type="GO" id="GO:0046872">
    <property type="term" value="F:metal ion binding"/>
    <property type="evidence" value="ECO:0007669"/>
    <property type="project" value="UniProtKB-KW"/>
</dbReference>
<evidence type="ECO:0000256" key="3">
    <source>
        <dbReference type="ARBA" id="ARBA00022723"/>
    </source>
</evidence>
<keyword evidence="6" id="KW-0862">Zinc</keyword>
<evidence type="ECO:0000256" key="2">
    <source>
        <dbReference type="ARBA" id="ARBA00012864"/>
    </source>
</evidence>
<organism evidence="9">
    <name type="scientific">bioreactor metagenome</name>
    <dbReference type="NCBI Taxonomy" id="1076179"/>
    <lineage>
        <taxon>unclassified sequences</taxon>
        <taxon>metagenomes</taxon>
        <taxon>ecological metagenomes</taxon>
    </lineage>
</organism>
<dbReference type="EC" id="3.5.2.7" evidence="2"/>
<keyword evidence="4 9" id="KW-0378">Hydrolase</keyword>
<keyword evidence="7" id="KW-0408">Iron</keyword>
<dbReference type="GO" id="GO:0019556">
    <property type="term" value="P:L-histidine catabolic process to glutamate and formamide"/>
    <property type="evidence" value="ECO:0007669"/>
    <property type="project" value="InterPro"/>
</dbReference>
<dbReference type="GO" id="GO:0050480">
    <property type="term" value="F:imidazolonepropionase activity"/>
    <property type="evidence" value="ECO:0007669"/>
    <property type="project" value="UniProtKB-EC"/>
</dbReference>
<comment type="pathway">
    <text evidence="1">Amino-acid degradation.</text>
</comment>